<dbReference type="AlphaFoldDB" id="A0A0G4H950"/>
<evidence type="ECO:0000313" key="1">
    <source>
        <dbReference type="EMBL" id="CEM40239.1"/>
    </source>
</evidence>
<accession>A0A0G4H950</accession>
<protein>
    <submittedName>
        <fullName evidence="1">Uncharacterized protein</fullName>
    </submittedName>
</protein>
<dbReference type="PhylomeDB" id="A0A0G4H950"/>
<dbReference type="VEuPathDB" id="CryptoDB:Cvel_25159"/>
<reference evidence="1" key="1">
    <citation type="submission" date="2014-11" db="EMBL/GenBank/DDBJ databases">
        <authorList>
            <person name="Otto D Thomas"/>
            <person name="Naeem Raeece"/>
        </authorList>
    </citation>
    <scope>NUCLEOTIDE SEQUENCE</scope>
</reference>
<dbReference type="InterPro" id="IPR032675">
    <property type="entry name" value="LRR_dom_sf"/>
</dbReference>
<dbReference type="Gene3D" id="3.80.10.10">
    <property type="entry name" value="Ribonuclease Inhibitor"/>
    <property type="match status" value="1"/>
</dbReference>
<dbReference type="SUPFAM" id="SSF52047">
    <property type="entry name" value="RNI-like"/>
    <property type="match status" value="1"/>
</dbReference>
<proteinExistence type="predicted"/>
<organism evidence="1">
    <name type="scientific">Chromera velia CCMP2878</name>
    <dbReference type="NCBI Taxonomy" id="1169474"/>
    <lineage>
        <taxon>Eukaryota</taxon>
        <taxon>Sar</taxon>
        <taxon>Alveolata</taxon>
        <taxon>Colpodellida</taxon>
        <taxon>Chromeraceae</taxon>
        <taxon>Chromera</taxon>
    </lineage>
</organism>
<dbReference type="EMBL" id="CDMZ01002001">
    <property type="protein sequence ID" value="CEM40239.1"/>
    <property type="molecule type" value="Genomic_DNA"/>
</dbReference>
<gene>
    <name evidence="1" type="ORF">Cvel_25159</name>
</gene>
<sequence>MDRGGAYARVRERLDLWRQKHEEGLAEVRERLDTREVQAFGLNRGEPDGAHFLFRKIPSDDEAECPSCRCCDQSVQACARSWEEMLGVQAGSMEHYVPLKVKGNPDVSVGLGCAMEALFESFTAKYQSDLTLYWAHIVGVFGLWKAGEVAKYIAMGGRLKPRQEMEKRFPAVYLSVEEALQLLVASDFHRATIFALSYGWHSRDHPDPSGVTAKTVMEGMEGLKNGPAFHPYHARWVEDGRNEGERLYLEERGGKREKKEKEEDEESWMEKYFVRTSRNTLPKGTRTCGFPLFFQDFTSLPQWPRTEEEDARFKIGLWLLPVLYGNTSKYVTFLRCTEVPTTELEGVSNKTPYHKRGWTNFESRVASVKRKDCVIHLGPLFAQRPFEQLPSSPLAFLRVLEETRPEERSESNKEGFVVKFTNGLEDRPLVSELYRTFVLDTQVRGKKILNLQAKKYTIDTKEKGEMVGEYLAWMGQQSECVVEEVVLGHLQLNNDSLPPVAAGLRGFSKMRTLDLRWNQIGAACLFALKPLTQLKVCRCSFFLFD</sequence>
<name>A0A0G4H950_9ALVE</name>